<keyword evidence="1" id="KW-0472">Membrane</keyword>
<dbReference type="EMBL" id="CP001940">
    <property type="protein sequence ID" value="ADH85323.1"/>
    <property type="molecule type" value="Genomic_DNA"/>
</dbReference>
<proteinExistence type="predicted"/>
<evidence type="ECO:0000256" key="1">
    <source>
        <dbReference type="SAM" id="Phobius"/>
    </source>
</evidence>
<feature type="transmembrane region" description="Helical" evidence="1">
    <location>
        <begin position="58"/>
        <end position="80"/>
    </location>
</feature>
<evidence type="ECO:0000313" key="3">
    <source>
        <dbReference type="EMBL" id="ADH85323.1"/>
    </source>
</evidence>
<dbReference type="HOGENOM" id="CLU_102912_1_0_7"/>
<dbReference type="InterPro" id="IPR018639">
    <property type="entry name" value="DUF2062"/>
</dbReference>
<keyword evidence="1" id="KW-0812">Transmembrane</keyword>
<feature type="transmembrane region" description="Helical" evidence="1">
    <location>
        <begin position="24"/>
        <end position="51"/>
    </location>
</feature>
<dbReference type="AlphaFoldDB" id="D6Z168"/>
<protein>
    <recommendedName>
        <fullName evidence="2">DUF2062 domain-containing protein</fullName>
    </recommendedName>
</protein>
<gene>
    <name evidence="3" type="ordered locus">DaAHT2_0617</name>
</gene>
<sequence length="169" mass="18582">MEPQRTARYYYLKLLRLKGDPYSLARGVAVGVGVGIIPIVPLQTLIILILAPLLRGNSIAGILAGLLISNPFTLLPQYYLAWKVGKLIYPVEVSWSRVQETLEFAFAGGNSATFGDRLAAFGHLGYEAIAILILGGLILAIPLVLLAYPLSLRLFLTINRKRREKHILS</sequence>
<keyword evidence="4" id="KW-1185">Reference proteome</keyword>
<evidence type="ECO:0000313" key="4">
    <source>
        <dbReference type="Proteomes" id="UP000001508"/>
    </source>
</evidence>
<dbReference type="RefSeq" id="WP_013162854.1">
    <property type="nucleotide sequence ID" value="NC_014216.1"/>
</dbReference>
<dbReference type="STRING" id="589865.DaAHT2_0617"/>
<dbReference type="InParanoid" id="D6Z168"/>
<keyword evidence="1" id="KW-1133">Transmembrane helix</keyword>
<dbReference type="Proteomes" id="UP000001508">
    <property type="component" value="Chromosome"/>
</dbReference>
<reference evidence="4" key="1">
    <citation type="submission" date="2010-02" db="EMBL/GenBank/DDBJ databases">
        <title>Complete sequence of Desulfurivibrio alkaliphilus AHT2.</title>
        <authorList>
            <consortium name="US DOE Joint Genome Institute"/>
            <person name="Pitluck S."/>
            <person name="Chertkov O."/>
            <person name="Detter J.C."/>
            <person name="Han C."/>
            <person name="Tapia R."/>
            <person name="Larimer F."/>
            <person name="Land M."/>
            <person name="Hauser L."/>
            <person name="Kyrpides N."/>
            <person name="Mikhailova N."/>
            <person name="Sorokin D.Y."/>
            <person name="Muyzer G."/>
            <person name="Woyke T."/>
        </authorList>
    </citation>
    <scope>NUCLEOTIDE SEQUENCE [LARGE SCALE GENOMIC DNA]</scope>
    <source>
        <strain evidence="4">DSM 19089 / UNIQEM U267 / AHT2</strain>
    </source>
</reference>
<name>D6Z168_DESAT</name>
<dbReference type="eggNOG" id="COG3216">
    <property type="taxonomic scope" value="Bacteria"/>
</dbReference>
<organism evidence="3 4">
    <name type="scientific">Desulfurivibrio alkaliphilus (strain DSM 19089 / UNIQEM U267 / AHT2)</name>
    <dbReference type="NCBI Taxonomy" id="589865"/>
    <lineage>
        <taxon>Bacteria</taxon>
        <taxon>Pseudomonadati</taxon>
        <taxon>Thermodesulfobacteriota</taxon>
        <taxon>Desulfobulbia</taxon>
        <taxon>Desulfobulbales</taxon>
        <taxon>Desulfobulbaceae</taxon>
        <taxon>Desulfurivibrio</taxon>
    </lineage>
</organism>
<evidence type="ECO:0000259" key="2">
    <source>
        <dbReference type="Pfam" id="PF09835"/>
    </source>
</evidence>
<dbReference type="Pfam" id="PF09835">
    <property type="entry name" value="DUF2062"/>
    <property type="match status" value="1"/>
</dbReference>
<feature type="transmembrane region" description="Helical" evidence="1">
    <location>
        <begin position="128"/>
        <end position="156"/>
    </location>
</feature>
<dbReference type="PANTHER" id="PTHR40547">
    <property type="entry name" value="SLL0298 PROTEIN"/>
    <property type="match status" value="1"/>
</dbReference>
<dbReference type="PANTHER" id="PTHR40547:SF1">
    <property type="entry name" value="SLL0298 PROTEIN"/>
    <property type="match status" value="1"/>
</dbReference>
<feature type="domain" description="DUF2062" evidence="2">
    <location>
        <begin position="5"/>
        <end position="163"/>
    </location>
</feature>
<accession>D6Z168</accession>
<dbReference type="KEGG" id="dak:DaAHT2_0617"/>